<organism evidence="2 3">
    <name type="scientific">Chryseobacterium oncorhynchi</name>
    <dbReference type="NCBI Taxonomy" id="741074"/>
    <lineage>
        <taxon>Bacteria</taxon>
        <taxon>Pseudomonadati</taxon>
        <taxon>Bacteroidota</taxon>
        <taxon>Flavobacteriia</taxon>
        <taxon>Flavobacteriales</taxon>
        <taxon>Weeksellaceae</taxon>
        <taxon>Chryseobacterium group</taxon>
        <taxon>Chryseobacterium</taxon>
    </lineage>
</organism>
<reference evidence="2" key="1">
    <citation type="submission" date="2018-04" db="EMBL/GenBank/DDBJ databases">
        <title>Draft Genome Sequences of Chryseobacterium lactis NCTC11390T isolated from milk, Chryseobacterium oncorhynchi 701B-08T from rainbow trout, and Chryseobacterium viscerum 687B-08T from diseased fish.</title>
        <authorList>
            <person name="Jeong J.-J."/>
            <person name="Lee Y.J."/>
            <person name="Pathiraja D."/>
            <person name="Park B."/>
            <person name="Choi I.-G."/>
            <person name="Kim K.D."/>
        </authorList>
    </citation>
    <scope>NUCLEOTIDE SEQUENCE [LARGE SCALE GENOMIC DNA]</scope>
    <source>
        <strain evidence="2">701B-08</strain>
    </source>
</reference>
<protein>
    <submittedName>
        <fullName evidence="2">Uncharacterized protein</fullName>
    </submittedName>
</protein>
<keyword evidence="1" id="KW-1133">Transmembrane helix</keyword>
<feature type="transmembrane region" description="Helical" evidence="1">
    <location>
        <begin position="39"/>
        <end position="59"/>
    </location>
</feature>
<keyword evidence="1" id="KW-0812">Transmembrane</keyword>
<dbReference type="Proteomes" id="UP000236182">
    <property type="component" value="Unassembled WGS sequence"/>
</dbReference>
<feature type="transmembrane region" description="Helical" evidence="1">
    <location>
        <begin position="12"/>
        <end position="33"/>
    </location>
</feature>
<gene>
    <name evidence="2" type="ORF">C1638_009450</name>
</gene>
<evidence type="ECO:0000313" key="3">
    <source>
        <dbReference type="Proteomes" id="UP000236182"/>
    </source>
</evidence>
<sequence length="160" mass="19242">MKFNNYSHARTFLIINCFLLIVTFLYLFFLIVFYNISEILLMIISLTLIIIWLINNLIFTNKIEIDSTSEVLSIIISHPFMKKHIHNSKMLTEFPKQRLVKYKIKRTLFKTNLKISFRRGEMYKSSFHNQSFKFYRLNNAQQLCLESELTKIINQNNEFI</sequence>
<proteinExistence type="predicted"/>
<accession>A0A316X295</accession>
<evidence type="ECO:0000256" key="1">
    <source>
        <dbReference type="SAM" id="Phobius"/>
    </source>
</evidence>
<dbReference type="AlphaFoldDB" id="A0A316X295"/>
<evidence type="ECO:0000313" key="2">
    <source>
        <dbReference type="EMBL" id="PWN66563.1"/>
    </source>
</evidence>
<name>A0A316X295_9FLAO</name>
<comment type="caution">
    <text evidence="2">The sequence shown here is derived from an EMBL/GenBank/DDBJ whole genome shotgun (WGS) entry which is preliminary data.</text>
</comment>
<keyword evidence="3" id="KW-1185">Reference proteome</keyword>
<keyword evidence="1" id="KW-0472">Membrane</keyword>
<dbReference type="EMBL" id="PPEI02000002">
    <property type="protein sequence ID" value="PWN66563.1"/>
    <property type="molecule type" value="Genomic_DNA"/>
</dbReference>